<feature type="transmembrane region" description="Helical" evidence="1">
    <location>
        <begin position="141"/>
        <end position="161"/>
    </location>
</feature>
<comment type="caution">
    <text evidence="2">The sequence shown here is derived from an EMBL/GenBank/DDBJ whole genome shotgun (WGS) entry which is preliminary data.</text>
</comment>
<evidence type="ECO:0000313" key="2">
    <source>
        <dbReference type="EMBL" id="NNU17334.1"/>
    </source>
</evidence>
<proteinExistence type="predicted"/>
<keyword evidence="1" id="KW-0812">Transmembrane</keyword>
<accession>A0A7Y3W652</accession>
<protein>
    <submittedName>
        <fullName evidence="2">Uncharacterized protein</fullName>
    </submittedName>
</protein>
<keyword evidence="1" id="KW-1133">Transmembrane helix</keyword>
<evidence type="ECO:0000256" key="1">
    <source>
        <dbReference type="SAM" id="Phobius"/>
    </source>
</evidence>
<name>A0A7Y3W652_9PROT</name>
<dbReference type="AlphaFoldDB" id="A0A7Y3W652"/>
<organism evidence="2 3">
    <name type="scientific">Parvularcula mediterranea</name>
    <dbReference type="NCBI Taxonomy" id="2732508"/>
    <lineage>
        <taxon>Bacteria</taxon>
        <taxon>Pseudomonadati</taxon>
        <taxon>Pseudomonadota</taxon>
        <taxon>Alphaproteobacteria</taxon>
        <taxon>Parvularculales</taxon>
        <taxon>Parvularculaceae</taxon>
        <taxon>Parvularcula</taxon>
    </lineage>
</organism>
<keyword evidence="3" id="KW-1185">Reference proteome</keyword>
<evidence type="ECO:0000313" key="3">
    <source>
        <dbReference type="Proteomes" id="UP000536835"/>
    </source>
</evidence>
<dbReference type="RefSeq" id="WP_173200655.1">
    <property type="nucleotide sequence ID" value="NZ_JABFCX010000003.1"/>
</dbReference>
<dbReference type="Proteomes" id="UP000536835">
    <property type="component" value="Unassembled WGS sequence"/>
</dbReference>
<feature type="transmembrane region" description="Helical" evidence="1">
    <location>
        <begin position="7"/>
        <end position="26"/>
    </location>
</feature>
<keyword evidence="1" id="KW-0472">Membrane</keyword>
<reference evidence="2 3" key="1">
    <citation type="submission" date="2020-05" db="EMBL/GenBank/DDBJ databases">
        <title>Parvularcula mediterraneae sp. nov., isolated from polypropylene straw from shallow seawater of the seashore of Laganas in Zakynthos island, Greece.</title>
        <authorList>
            <person name="Szabo I."/>
            <person name="Al-Omari J."/>
            <person name="Rado J."/>
            <person name="Szerdahelyi G.S."/>
        </authorList>
    </citation>
    <scope>NUCLEOTIDE SEQUENCE [LARGE SCALE GENOMIC DNA]</scope>
    <source>
        <strain evidence="2 3">ZS-1/3</strain>
    </source>
</reference>
<gene>
    <name evidence="2" type="ORF">HK107_13465</name>
</gene>
<sequence>MRDLAFALLRVLAAAFIGMVALPGLLTMIVSSPLYFTEGFAKDAAYYWSASFTVAIIGVAIPVLIFLYARKIAVLIVPDKPLAAVSFDLPTITRAAFVVGGVSLLVKGASGVVILLGETFRWMSFMAKYHGLREMPNYHHYLQDAGELLVGAILLVVAWRLK</sequence>
<feature type="transmembrane region" description="Helical" evidence="1">
    <location>
        <begin position="95"/>
        <end position="116"/>
    </location>
</feature>
<feature type="transmembrane region" description="Helical" evidence="1">
    <location>
        <begin position="46"/>
        <end position="69"/>
    </location>
</feature>
<dbReference type="EMBL" id="JABFCX010000003">
    <property type="protein sequence ID" value="NNU17334.1"/>
    <property type="molecule type" value="Genomic_DNA"/>
</dbReference>